<protein>
    <submittedName>
        <fullName evidence="2">Uncharacterized protein</fullName>
    </submittedName>
</protein>
<proteinExistence type="predicted"/>
<keyword evidence="1" id="KW-0812">Transmembrane</keyword>
<organism evidence="2">
    <name type="scientific">Pararge aegeria</name>
    <name type="common">speckled wood butterfly</name>
    <dbReference type="NCBI Taxonomy" id="116150"/>
    <lineage>
        <taxon>Eukaryota</taxon>
        <taxon>Metazoa</taxon>
        <taxon>Ecdysozoa</taxon>
        <taxon>Arthropoda</taxon>
        <taxon>Hexapoda</taxon>
        <taxon>Insecta</taxon>
        <taxon>Pterygota</taxon>
        <taxon>Neoptera</taxon>
        <taxon>Endopterygota</taxon>
        <taxon>Lepidoptera</taxon>
        <taxon>Glossata</taxon>
        <taxon>Ditrysia</taxon>
        <taxon>Papilionoidea</taxon>
        <taxon>Nymphalidae</taxon>
        <taxon>Satyrinae</taxon>
        <taxon>Satyrini</taxon>
        <taxon>Parargina</taxon>
        <taxon>Pararge</taxon>
    </lineage>
</organism>
<dbReference type="EMBL" id="GAIX01003866">
    <property type="protein sequence ID" value="JAA88694.1"/>
    <property type="molecule type" value="Transcribed_RNA"/>
</dbReference>
<feature type="transmembrane region" description="Helical" evidence="1">
    <location>
        <begin position="21"/>
        <end position="41"/>
    </location>
</feature>
<reference evidence="2" key="1">
    <citation type="journal article" date="2013" name="BMC Genomics">
        <title>Unscrambling butterfly oogenesis.</title>
        <authorList>
            <person name="Carter J.M."/>
            <person name="Baker S.C."/>
            <person name="Pink R."/>
            <person name="Carter D.R."/>
            <person name="Collins A."/>
            <person name="Tomlin J."/>
            <person name="Gibbs M."/>
            <person name="Breuker C.J."/>
        </authorList>
    </citation>
    <scope>NUCLEOTIDE SEQUENCE</scope>
    <source>
        <tissue evidence="2">Ovary</tissue>
    </source>
</reference>
<sequence>MGIKEYSKIRTYLLELILKDFYVNSTSSLVYFMLILMNLSLTQQKKIHSAHTLHSLSTFIRRSLPFISHTSYTLIHFAFGSIL</sequence>
<dbReference type="AlphaFoldDB" id="S4PCZ7"/>
<evidence type="ECO:0000256" key="1">
    <source>
        <dbReference type="SAM" id="Phobius"/>
    </source>
</evidence>
<reference evidence="2" key="2">
    <citation type="submission" date="2013-05" db="EMBL/GenBank/DDBJ databases">
        <authorList>
            <person name="Carter J.-M."/>
            <person name="Baker S.C."/>
            <person name="Pink R."/>
            <person name="Carter D.R.F."/>
            <person name="Collins A."/>
            <person name="Tomlin J."/>
            <person name="Gibbs M."/>
            <person name="Breuker C.J."/>
        </authorList>
    </citation>
    <scope>NUCLEOTIDE SEQUENCE</scope>
    <source>
        <tissue evidence="2">Ovary</tissue>
    </source>
</reference>
<accession>S4PCZ7</accession>
<keyword evidence="1" id="KW-1133">Transmembrane helix</keyword>
<keyword evidence="1" id="KW-0472">Membrane</keyword>
<name>S4PCZ7_9NEOP</name>
<evidence type="ECO:0000313" key="2">
    <source>
        <dbReference type="EMBL" id="JAA88694.1"/>
    </source>
</evidence>